<evidence type="ECO:0000313" key="1">
    <source>
        <dbReference type="EMBL" id="MBE0384752.1"/>
    </source>
</evidence>
<protein>
    <recommendedName>
        <fullName evidence="3">Transposase</fullName>
    </recommendedName>
</protein>
<name>A0ABR9EW05_PSEVC</name>
<organism evidence="1 2">
    <name type="scientific">Pseudoalteromonas carrageenovora IAM 12662</name>
    <dbReference type="NCBI Taxonomy" id="1314868"/>
    <lineage>
        <taxon>Bacteria</taxon>
        <taxon>Pseudomonadati</taxon>
        <taxon>Pseudomonadota</taxon>
        <taxon>Gammaproteobacteria</taxon>
        <taxon>Alteromonadales</taxon>
        <taxon>Pseudoalteromonadaceae</taxon>
        <taxon>Pseudoalteromonas</taxon>
    </lineage>
</organism>
<evidence type="ECO:0000313" key="2">
    <source>
        <dbReference type="Proteomes" id="UP000615003"/>
    </source>
</evidence>
<reference evidence="1 2" key="1">
    <citation type="submission" date="2015-06" db="EMBL/GenBank/DDBJ databases">
        <title>Genome sequence of Pseudoalteromonas carrageenovora.</title>
        <authorList>
            <person name="Xie B.-B."/>
            <person name="Rong J.-C."/>
            <person name="Qin Q.-L."/>
            <person name="Zhang Y.-Z."/>
        </authorList>
    </citation>
    <scope>NUCLEOTIDE SEQUENCE [LARGE SCALE GENOMIC DNA]</scope>
    <source>
        <strain evidence="1 2">IAM 12662</strain>
    </source>
</reference>
<accession>A0ABR9EW05</accession>
<dbReference type="Proteomes" id="UP000615003">
    <property type="component" value="Unassembled WGS sequence"/>
</dbReference>
<gene>
    <name evidence="1" type="ORF">PCARR_b0783</name>
</gene>
<comment type="caution">
    <text evidence="1">The sequence shown here is derived from an EMBL/GenBank/DDBJ whole genome shotgun (WGS) entry which is preliminary data.</text>
</comment>
<evidence type="ECO:0008006" key="3">
    <source>
        <dbReference type="Google" id="ProtNLM"/>
    </source>
</evidence>
<sequence length="51" mass="6021">MPKNQTYCCKFNHQISTRPNAVKILALSRILKGVFREMFRIGLDNYLYQVT</sequence>
<keyword evidence="2" id="KW-1185">Reference proteome</keyword>
<dbReference type="EMBL" id="AQGW01000025">
    <property type="protein sequence ID" value="MBE0384752.1"/>
    <property type="molecule type" value="Genomic_DNA"/>
</dbReference>
<proteinExistence type="predicted"/>